<evidence type="ECO:0000313" key="3">
    <source>
        <dbReference type="Proteomes" id="UP000299102"/>
    </source>
</evidence>
<dbReference type="AlphaFoldDB" id="A0A4C1SU51"/>
<gene>
    <name evidence="2" type="ORF">EVAR_3929_1</name>
</gene>
<organism evidence="2 3">
    <name type="scientific">Eumeta variegata</name>
    <name type="common">Bagworm moth</name>
    <name type="synonym">Eumeta japonica</name>
    <dbReference type="NCBI Taxonomy" id="151549"/>
    <lineage>
        <taxon>Eukaryota</taxon>
        <taxon>Metazoa</taxon>
        <taxon>Ecdysozoa</taxon>
        <taxon>Arthropoda</taxon>
        <taxon>Hexapoda</taxon>
        <taxon>Insecta</taxon>
        <taxon>Pterygota</taxon>
        <taxon>Neoptera</taxon>
        <taxon>Endopterygota</taxon>
        <taxon>Lepidoptera</taxon>
        <taxon>Glossata</taxon>
        <taxon>Ditrysia</taxon>
        <taxon>Tineoidea</taxon>
        <taxon>Psychidae</taxon>
        <taxon>Oiketicinae</taxon>
        <taxon>Eumeta</taxon>
    </lineage>
</organism>
<dbReference type="EMBL" id="BGZK01000014">
    <property type="protein sequence ID" value="GBP04581.1"/>
    <property type="molecule type" value="Genomic_DNA"/>
</dbReference>
<dbReference type="Proteomes" id="UP000299102">
    <property type="component" value="Unassembled WGS sequence"/>
</dbReference>
<evidence type="ECO:0000313" key="2">
    <source>
        <dbReference type="EMBL" id="GBP04581.1"/>
    </source>
</evidence>
<keyword evidence="3" id="KW-1185">Reference proteome</keyword>
<comment type="caution">
    <text evidence="2">The sequence shown here is derived from an EMBL/GenBank/DDBJ whole genome shotgun (WGS) entry which is preliminary data.</text>
</comment>
<feature type="region of interest" description="Disordered" evidence="1">
    <location>
        <begin position="79"/>
        <end position="119"/>
    </location>
</feature>
<feature type="compositionally biased region" description="Basic and acidic residues" evidence="1">
    <location>
        <begin position="96"/>
        <end position="109"/>
    </location>
</feature>
<reference evidence="2 3" key="1">
    <citation type="journal article" date="2019" name="Commun. Biol.">
        <title>The bagworm genome reveals a unique fibroin gene that provides high tensile strength.</title>
        <authorList>
            <person name="Kono N."/>
            <person name="Nakamura H."/>
            <person name="Ohtoshi R."/>
            <person name="Tomita M."/>
            <person name="Numata K."/>
            <person name="Arakawa K."/>
        </authorList>
    </citation>
    <scope>NUCLEOTIDE SEQUENCE [LARGE SCALE GENOMIC DNA]</scope>
</reference>
<evidence type="ECO:0000256" key="1">
    <source>
        <dbReference type="SAM" id="MobiDB-lite"/>
    </source>
</evidence>
<proteinExistence type="predicted"/>
<name>A0A4C1SU51_EUMVA</name>
<feature type="compositionally biased region" description="Basic residues" evidence="1">
    <location>
        <begin position="110"/>
        <end position="119"/>
    </location>
</feature>
<protein>
    <submittedName>
        <fullName evidence="2">Uncharacterized protein</fullName>
    </submittedName>
</protein>
<sequence length="203" mass="22839">MLNQETRQKSIVKLSMAKRAQSKFSIRANRKKSHHIFADVIIALRVNAPFPGGGPSALIANWRRLGASSGAARREFVRHYTGKQEIGRPASADGQRLSERAPEGNERGSRRSPRTRRASPKGSRFRAYWVLAFRVERGPARIYLRAEERPRMRYAGRRRTFITDGVTHSGRKPTLFLPSCTLVSGRAGAALAYRRGRDPDGDR</sequence>
<accession>A0A4C1SU51</accession>